<dbReference type="RefSeq" id="WP_013414402.1">
    <property type="nucleotide sequence ID" value="NC_014659.1"/>
</dbReference>
<dbReference type="Gene3D" id="2.60.40.10">
    <property type="entry name" value="Immunoglobulins"/>
    <property type="match status" value="3"/>
</dbReference>
<keyword evidence="2" id="KW-0732">Signal</keyword>
<organism evidence="4">
    <name type="scientific">Rhodococcus hoagii (strain 103S)</name>
    <name type="common">Rhodococcus equi</name>
    <dbReference type="NCBI Taxonomy" id="685727"/>
    <lineage>
        <taxon>Bacteria</taxon>
        <taxon>Bacillati</taxon>
        <taxon>Actinomycetota</taxon>
        <taxon>Actinomycetes</taxon>
        <taxon>Mycobacteriales</taxon>
        <taxon>Nocardiaceae</taxon>
        <taxon>Prescottella</taxon>
    </lineage>
</organism>
<dbReference type="GO" id="GO:0005975">
    <property type="term" value="P:carbohydrate metabolic process"/>
    <property type="evidence" value="ECO:0007669"/>
    <property type="project" value="UniProtKB-ARBA"/>
</dbReference>
<name>A0A3S5Y0Z8_RHOH1</name>
<feature type="region of interest" description="Disordered" evidence="1">
    <location>
        <begin position="157"/>
        <end position="182"/>
    </location>
</feature>
<feature type="domain" description="Bacterial Ig-like" evidence="3">
    <location>
        <begin position="377"/>
        <end position="455"/>
    </location>
</feature>
<sequence length="581" mass="58138">MSSKLYRYLAPVAVGATVVAGAGVLGVGAASAATTTTPFNNACQATPSSSLAGGPQTQVQAASVTVDAPETVAPGEEFVVTISPPPISVPNDLGSGASLSNISRLKIDVAMPENAQFVGAEVVAGTSSGITGVAPNVLVVNESGNPDPNGTIIRLSGNNETIGNGPKSSKSSEGGIKANASGSTTTFQLPQVKATLKAGAAGEISMKLRTAGNAGQFGNDANFLTFLPRASAPIVGTVWAPTQCSPRDTASGPLNAGAGPLATIQILRQAVATVTYLDGPSAVTNGGEFTLNATVVPTPDSGQVQFTRDGEDVGAPVDLVNGKASLPQSIDTDGDYVYEAKYLGAEFFNPSTALKSVTVTSQDIQTTTSVTGPEQDAYRDQPVNLTAKVEPGVSGGTVAFEVDGTPVGTADVMDDGVAVLPHTFTTNGTHRVIARYSGADGISPSVSLQYPVSVTEAPAADVATTITVDPVASTAKGSPVTLTARLDPADARGTVQFKLGDVLLGGPVRVDANGVATLTTFFQNPGEFVVTAQFTADAGFIDSAATPVNVTVTGDPDTVPNPGGGTGSLGGLTGLFGSLGG</sequence>
<evidence type="ECO:0000313" key="5">
    <source>
        <dbReference type="Proteomes" id="UP000006892"/>
    </source>
</evidence>
<dbReference type="InterPro" id="IPR013783">
    <property type="entry name" value="Ig-like_fold"/>
</dbReference>
<proteinExistence type="predicted"/>
<evidence type="ECO:0000256" key="1">
    <source>
        <dbReference type="SAM" id="MobiDB-lite"/>
    </source>
</evidence>
<accession>A0A3S5Y0Z8</accession>
<dbReference type="EMBL" id="FN563149">
    <property type="protein sequence ID" value="CBH46207.1"/>
    <property type="molecule type" value="Genomic_DNA"/>
</dbReference>
<feature type="chain" id="PRO_5018568331" evidence="2">
    <location>
        <begin position="33"/>
        <end position="581"/>
    </location>
</feature>
<gene>
    <name evidence="4" type="ordered locus">REQ_00470</name>
</gene>
<dbReference type="Gene3D" id="2.60.40.2270">
    <property type="match status" value="1"/>
</dbReference>
<protein>
    <submittedName>
        <fullName evidence="4">Secreted protein</fullName>
    </submittedName>
</protein>
<evidence type="ECO:0000313" key="4">
    <source>
        <dbReference type="EMBL" id="CBH46207.1"/>
    </source>
</evidence>
<dbReference type="KEGG" id="req:REQ_00470"/>
<dbReference type="Pfam" id="PF16640">
    <property type="entry name" value="Big_3_5"/>
    <property type="match status" value="3"/>
</dbReference>
<feature type="compositionally biased region" description="Polar residues" evidence="1">
    <location>
        <begin position="157"/>
        <end position="172"/>
    </location>
</feature>
<evidence type="ECO:0000256" key="2">
    <source>
        <dbReference type="SAM" id="SignalP"/>
    </source>
</evidence>
<feature type="domain" description="Bacterial Ig-like" evidence="3">
    <location>
        <begin position="280"/>
        <end position="360"/>
    </location>
</feature>
<feature type="domain" description="Bacterial Ig-like" evidence="3">
    <location>
        <begin position="472"/>
        <end position="553"/>
    </location>
</feature>
<evidence type="ECO:0000259" key="3">
    <source>
        <dbReference type="Pfam" id="PF16640"/>
    </source>
</evidence>
<feature type="signal peptide" evidence="2">
    <location>
        <begin position="1"/>
        <end position="32"/>
    </location>
</feature>
<dbReference type="InterPro" id="IPR032109">
    <property type="entry name" value="Big_3_5"/>
</dbReference>
<dbReference type="Proteomes" id="UP001154400">
    <property type="component" value="Chromosome"/>
</dbReference>
<dbReference type="AlphaFoldDB" id="A0A3S5Y0Z8"/>
<reference evidence="4" key="1">
    <citation type="journal article" date="2010" name="PLoS Genet.">
        <title>The genome of a pathogenic rhodococcus: cooptive virulence underpinned by key gene acquisitions.</title>
        <authorList>
            <person name="Letek M."/>
            <person name="Gonzalez P."/>
            <person name="Macarthur I."/>
            <person name="Rodriguez H."/>
            <person name="Freeman T.C."/>
            <person name="Valero-Rello A."/>
            <person name="Blanco M."/>
            <person name="Buckley T."/>
            <person name="Cherevach I."/>
            <person name="Fahey R."/>
            <person name="Hapeshi A."/>
            <person name="Holdstock J."/>
            <person name="Leadon D."/>
            <person name="Navas J."/>
            <person name="Ocampo A."/>
            <person name="Quail M.A."/>
            <person name="Sanders M."/>
            <person name="Scortti M.M."/>
            <person name="Prescott J.F."/>
            <person name="Fogarty U."/>
            <person name="Meijer W.G."/>
            <person name="Parkhill J."/>
            <person name="Bentley S.D."/>
            <person name="Vazquez-Boland J.A."/>
        </authorList>
    </citation>
    <scope>NUCLEOTIDE SEQUENCE [LARGE SCALE GENOMIC DNA]</scope>
    <source>
        <strain evidence="4 5">103S</strain>
    </source>
</reference>